<protein>
    <submittedName>
        <fullName evidence="1">Uncharacterized protein</fullName>
    </submittedName>
</protein>
<evidence type="ECO:0000313" key="2">
    <source>
        <dbReference type="Proteomes" id="UP001152300"/>
    </source>
</evidence>
<evidence type="ECO:0000313" key="1">
    <source>
        <dbReference type="EMBL" id="KAJ8069845.1"/>
    </source>
</evidence>
<keyword evidence="2" id="KW-1185">Reference proteome</keyword>
<dbReference type="AlphaFoldDB" id="A0A9X0AVW8"/>
<dbReference type="EMBL" id="JAPEIS010000001">
    <property type="protein sequence ID" value="KAJ8069845.1"/>
    <property type="molecule type" value="Genomic_DNA"/>
</dbReference>
<name>A0A9X0AVW8_9HELO</name>
<accession>A0A9X0AVW8</accession>
<gene>
    <name evidence="1" type="ORF">OCU04_000259</name>
</gene>
<sequence length="115" mass="12951">MVWLDKEYTGTHGKPGYFRLSVPSNLTVATASQDEESKDGAEIPHAMPVEMCRHGFTHYVCTCSISISATGCEQIGRRFLRRPACHSAFHEYVKRAVPEVHPPDLKCLAMQRRCD</sequence>
<dbReference type="Proteomes" id="UP001152300">
    <property type="component" value="Unassembled WGS sequence"/>
</dbReference>
<reference evidence="1" key="1">
    <citation type="submission" date="2022-11" db="EMBL/GenBank/DDBJ databases">
        <title>Genome Resource of Sclerotinia nivalis Strain SnTB1, a Plant Pathogen Isolated from American Ginseng.</title>
        <authorList>
            <person name="Fan S."/>
        </authorList>
    </citation>
    <scope>NUCLEOTIDE SEQUENCE</scope>
    <source>
        <strain evidence="1">SnTB1</strain>
    </source>
</reference>
<proteinExistence type="predicted"/>
<comment type="caution">
    <text evidence="1">The sequence shown here is derived from an EMBL/GenBank/DDBJ whole genome shotgun (WGS) entry which is preliminary data.</text>
</comment>
<organism evidence="1 2">
    <name type="scientific">Sclerotinia nivalis</name>
    <dbReference type="NCBI Taxonomy" id="352851"/>
    <lineage>
        <taxon>Eukaryota</taxon>
        <taxon>Fungi</taxon>
        <taxon>Dikarya</taxon>
        <taxon>Ascomycota</taxon>
        <taxon>Pezizomycotina</taxon>
        <taxon>Leotiomycetes</taxon>
        <taxon>Helotiales</taxon>
        <taxon>Sclerotiniaceae</taxon>
        <taxon>Sclerotinia</taxon>
    </lineage>
</organism>